<dbReference type="GeneID" id="72003327"/>
<feature type="transmembrane region" description="Helical" evidence="1">
    <location>
        <begin position="315"/>
        <end position="332"/>
    </location>
</feature>
<keyword evidence="3" id="KW-1185">Reference proteome</keyword>
<keyword evidence="1" id="KW-0472">Membrane</keyword>
<gene>
    <name evidence="2" type="ORF">C8Q71DRAFT_737450</name>
</gene>
<feature type="transmembrane region" description="Helical" evidence="1">
    <location>
        <begin position="163"/>
        <end position="188"/>
    </location>
</feature>
<dbReference type="PANTHER" id="PTHR31362">
    <property type="entry name" value="GLYCOSYLTRANSFERASE STELLO1-RELATED"/>
    <property type="match status" value="1"/>
</dbReference>
<dbReference type="RefSeq" id="XP_047782822.1">
    <property type="nucleotide sequence ID" value="XM_047922595.1"/>
</dbReference>
<dbReference type="Proteomes" id="UP000814176">
    <property type="component" value="Unassembled WGS sequence"/>
</dbReference>
<protein>
    <submittedName>
        <fullName evidence="2">Uncharacterized protein</fullName>
    </submittedName>
</protein>
<sequence>MSRASSVGHTFISFDGSARSTWKAVAFYVVLNTWNEWLHGPNDTSLHDVRSLPSEAAARLLLVEVIKLCLSLVHSLWNSRWTSRYASTGPHYPDEEELEASDLTDSLRLYSHGHESPRGSVEGMVAICPPIRPFALAHVFVVATVFAFYQYNVALARDLTDPLTLYLALSVGTLCTLFLSSLVLLHLFSAIQWHAAILQSCGFLVVQMWLALHVSPHISYPILISAAFSQSISSVLCKHLYTVYGNVPWPSLNNALFAFGILIRLVIYSVSAEDESFRDALGPIPLRTLFSSGVRAIAEVSWLAVIYYWDPAAQAVLSSTSIAVYVLIVSSWSGNAWLGVILGCFLVISACAIYVFHQSDTDEEQRHGKKPWFPFRRTASGAVLLSAACYLAFTASHEWGSALHHPGRPLSVGDLAVSSPSRCMRKPLASWGYWPGERTYHAFDNVLLIVFFSHARYDANLDFYREVYSQFFPNIVFVGPGTREDKGFQHSYDVLVDSYQSDEDLSDPAFFKMAGRMAHHMLFTAMKEYDCYDGYLWAPFDTLLNVPRLQLFDQRYFWYHSPAATYVPNPALGDAAANNNASRHAPPANISPDPYLDLTSTWKGWGQDWWWGDPHVGLSVCMPAFHRVPPPLREQFRERMAPYTNGTTRLIGGSADTLYIPGRHRQVFMDTLALFLETDCFLEIATPTVVHLSAALEEPILFVDHWWIWQPPFNATYVRQKWAQGYEVDTFHTFHWGDRDSNGVWRGNPAHIADVRALLAESARRQDVEWPWTSSALPDTAPTPEPTS</sequence>
<accession>A0ABQ8KRT7</accession>
<feature type="transmembrane region" description="Helical" evidence="1">
    <location>
        <begin position="134"/>
        <end position="151"/>
    </location>
</feature>
<proteinExistence type="predicted"/>
<dbReference type="EMBL" id="JADCUA010000003">
    <property type="protein sequence ID" value="KAH9841523.1"/>
    <property type="molecule type" value="Genomic_DNA"/>
</dbReference>
<keyword evidence="1" id="KW-1133">Transmembrane helix</keyword>
<feature type="transmembrane region" description="Helical" evidence="1">
    <location>
        <begin position="249"/>
        <end position="269"/>
    </location>
</feature>
<feature type="transmembrane region" description="Helical" evidence="1">
    <location>
        <begin position="338"/>
        <end position="357"/>
    </location>
</feature>
<comment type="caution">
    <text evidence="2">The sequence shown here is derived from an EMBL/GenBank/DDBJ whole genome shotgun (WGS) entry which is preliminary data.</text>
</comment>
<evidence type="ECO:0000313" key="3">
    <source>
        <dbReference type="Proteomes" id="UP000814176"/>
    </source>
</evidence>
<dbReference type="PANTHER" id="PTHR31362:SF0">
    <property type="entry name" value="EXOSTOSIN DOMAIN-CONTAINING PROTEIN-RELATED"/>
    <property type="match status" value="1"/>
</dbReference>
<dbReference type="InterPro" id="IPR005049">
    <property type="entry name" value="STL-like"/>
</dbReference>
<feature type="transmembrane region" description="Helical" evidence="1">
    <location>
        <begin position="218"/>
        <end position="237"/>
    </location>
</feature>
<evidence type="ECO:0000313" key="2">
    <source>
        <dbReference type="EMBL" id="KAH9841523.1"/>
    </source>
</evidence>
<feature type="transmembrane region" description="Helical" evidence="1">
    <location>
        <begin position="378"/>
        <end position="396"/>
    </location>
</feature>
<evidence type="ECO:0000256" key="1">
    <source>
        <dbReference type="SAM" id="Phobius"/>
    </source>
</evidence>
<reference evidence="2 3" key="1">
    <citation type="journal article" date="2021" name="Environ. Microbiol.">
        <title>Gene family expansions and transcriptome signatures uncover fungal adaptations to wood decay.</title>
        <authorList>
            <person name="Hage H."/>
            <person name="Miyauchi S."/>
            <person name="Viragh M."/>
            <person name="Drula E."/>
            <person name="Min B."/>
            <person name="Chaduli D."/>
            <person name="Navarro D."/>
            <person name="Favel A."/>
            <person name="Norest M."/>
            <person name="Lesage-Meessen L."/>
            <person name="Balint B."/>
            <person name="Merenyi Z."/>
            <person name="de Eugenio L."/>
            <person name="Morin E."/>
            <person name="Martinez A.T."/>
            <person name="Baldrian P."/>
            <person name="Stursova M."/>
            <person name="Martinez M.J."/>
            <person name="Novotny C."/>
            <person name="Magnuson J.K."/>
            <person name="Spatafora J.W."/>
            <person name="Maurice S."/>
            <person name="Pangilinan J."/>
            <person name="Andreopoulos W."/>
            <person name="LaButti K."/>
            <person name="Hundley H."/>
            <person name="Na H."/>
            <person name="Kuo A."/>
            <person name="Barry K."/>
            <person name="Lipzen A."/>
            <person name="Henrissat B."/>
            <person name="Riley R."/>
            <person name="Ahrendt S."/>
            <person name="Nagy L.G."/>
            <person name="Grigoriev I.V."/>
            <person name="Martin F."/>
            <person name="Rosso M.N."/>
        </authorList>
    </citation>
    <scope>NUCLEOTIDE SEQUENCE [LARGE SCALE GENOMIC DNA]</scope>
    <source>
        <strain evidence="2 3">CIRM-BRFM 1785</strain>
    </source>
</reference>
<keyword evidence="1" id="KW-0812">Transmembrane</keyword>
<organism evidence="2 3">
    <name type="scientific">Rhodofomes roseus</name>
    <dbReference type="NCBI Taxonomy" id="34475"/>
    <lineage>
        <taxon>Eukaryota</taxon>
        <taxon>Fungi</taxon>
        <taxon>Dikarya</taxon>
        <taxon>Basidiomycota</taxon>
        <taxon>Agaricomycotina</taxon>
        <taxon>Agaricomycetes</taxon>
        <taxon>Polyporales</taxon>
        <taxon>Rhodofomes</taxon>
    </lineage>
</organism>
<name>A0ABQ8KRT7_9APHY</name>